<name>A0A5S3V9G1_9GAMM</name>
<reference evidence="2" key="3">
    <citation type="submission" date="2019-09" db="EMBL/GenBank/DDBJ databases">
        <title>Co-occurence of chitin degradation, pigmentation and bioactivity in marine Pseudoalteromonas.</title>
        <authorList>
            <person name="Sonnenschein E.C."/>
            <person name="Bech P.K."/>
        </authorList>
    </citation>
    <scope>NUCLEOTIDE SEQUENCE</scope>
    <source>
        <strain evidence="2">S3790</strain>
        <strain evidence="3 4">S3895</strain>
    </source>
</reference>
<dbReference type="AlphaFoldDB" id="A0A5S3V9G1"/>
<dbReference type="Proteomes" id="UP000307217">
    <property type="component" value="Unassembled WGS sequence"/>
</dbReference>
<keyword evidence="4" id="KW-1185">Reference proteome</keyword>
<dbReference type="Gene3D" id="3.20.20.450">
    <property type="entry name" value="EAL domain"/>
    <property type="match status" value="1"/>
</dbReference>
<accession>A0A5S3V9G1</accession>
<dbReference type="OrthoDB" id="1673646at2"/>
<feature type="domain" description="EAL" evidence="1">
    <location>
        <begin position="154"/>
        <end position="284"/>
    </location>
</feature>
<dbReference type="RefSeq" id="WP_138591606.1">
    <property type="nucleotide sequence ID" value="NZ_PNBW01000050.1"/>
</dbReference>
<dbReference type="EMBL" id="PNBX01000034">
    <property type="protein sequence ID" value="TMO68529.1"/>
    <property type="molecule type" value="Genomic_DNA"/>
</dbReference>
<evidence type="ECO:0000313" key="4">
    <source>
        <dbReference type="Proteomes" id="UP000307164"/>
    </source>
</evidence>
<dbReference type="InterPro" id="IPR001633">
    <property type="entry name" value="EAL_dom"/>
</dbReference>
<dbReference type="PROSITE" id="PS50883">
    <property type="entry name" value="EAL"/>
    <property type="match status" value="1"/>
</dbReference>
<dbReference type="EMBL" id="PNBW01000050">
    <property type="protein sequence ID" value="TMO74187.1"/>
    <property type="molecule type" value="Genomic_DNA"/>
</dbReference>
<dbReference type="Proteomes" id="UP000307164">
    <property type="component" value="Unassembled WGS sequence"/>
</dbReference>
<reference evidence="2 5" key="1">
    <citation type="submission" date="2018-01" db="EMBL/GenBank/DDBJ databases">
        <authorList>
            <person name="Paulsen S."/>
            <person name="Gram L.K."/>
        </authorList>
    </citation>
    <scope>NUCLEOTIDE SEQUENCE [LARGE SCALE GENOMIC DNA]</scope>
    <source>
        <strain evidence="2 5">S3790</strain>
        <strain evidence="3">S3895</strain>
    </source>
</reference>
<dbReference type="Pfam" id="PF00563">
    <property type="entry name" value="EAL"/>
    <property type="match status" value="1"/>
</dbReference>
<dbReference type="GO" id="GO:0071111">
    <property type="term" value="F:cyclic-guanylate-specific phosphodiesterase activity"/>
    <property type="evidence" value="ECO:0007669"/>
    <property type="project" value="InterPro"/>
</dbReference>
<evidence type="ECO:0000313" key="5">
    <source>
        <dbReference type="Proteomes" id="UP000307217"/>
    </source>
</evidence>
<evidence type="ECO:0000259" key="1">
    <source>
        <dbReference type="PROSITE" id="PS50883"/>
    </source>
</evidence>
<comment type="caution">
    <text evidence="2">The sequence shown here is derived from an EMBL/GenBank/DDBJ whole genome shotgun (WGS) entry which is preliminary data.</text>
</comment>
<evidence type="ECO:0000313" key="3">
    <source>
        <dbReference type="EMBL" id="TMO74187.1"/>
    </source>
</evidence>
<evidence type="ECO:0000313" key="2">
    <source>
        <dbReference type="EMBL" id="TMO68529.1"/>
    </source>
</evidence>
<dbReference type="SUPFAM" id="SSF141868">
    <property type="entry name" value="EAL domain-like"/>
    <property type="match status" value="1"/>
</dbReference>
<reference evidence="5" key="2">
    <citation type="submission" date="2019-06" db="EMBL/GenBank/DDBJ databases">
        <title>Co-occurence of chitin degradation, pigmentation and bioactivity in marine Pseudoalteromonas.</title>
        <authorList>
            <person name="Sonnenschein E.C."/>
            <person name="Bech P.K."/>
        </authorList>
    </citation>
    <scope>NUCLEOTIDE SEQUENCE [LARGE SCALE GENOMIC DNA]</scope>
    <source>
        <strain evidence="5">S3790</strain>
    </source>
</reference>
<gene>
    <name evidence="2" type="ORF">CWC19_09200</name>
    <name evidence="3" type="ORF">CWC20_11315</name>
</gene>
<organism evidence="2 5">
    <name type="scientific">Pseudoalteromonas aurantia</name>
    <dbReference type="NCBI Taxonomy" id="43654"/>
    <lineage>
        <taxon>Bacteria</taxon>
        <taxon>Pseudomonadati</taxon>
        <taxon>Pseudomonadota</taxon>
        <taxon>Gammaproteobacteria</taxon>
        <taxon>Alteromonadales</taxon>
        <taxon>Pseudoalteromonadaceae</taxon>
        <taxon>Pseudoalteromonas</taxon>
    </lineage>
</organism>
<dbReference type="PANTHER" id="PTHR33121">
    <property type="entry name" value="CYCLIC DI-GMP PHOSPHODIESTERASE PDEF"/>
    <property type="match status" value="1"/>
</dbReference>
<dbReference type="InterPro" id="IPR035919">
    <property type="entry name" value="EAL_sf"/>
</dbReference>
<protein>
    <recommendedName>
        <fullName evidence="1">EAL domain-containing protein</fullName>
    </recommendedName>
</protein>
<sequence>MQKLLKVERKFTRYHISLIKLGKQPVFDNVEEHLDSLSELFNAISKSCEPFALALYDSKYILMAYVTQGSGTNAQEAAEKQFEILAKLPVQVSISNTQVPIDYAISSLSLTGYSAIYGMDKVQRRLAYSMEHALESDDGVFFHNEQLYKAEMYKKHVLRKLTSSISFNPDDFYLVFQPIYIPHDLDRPKRYEALVRWKNHRNLGPKTFIPMLKSQPGFQEGMTEIVVSQVFSLLKVQLETKKHLTPIHINITKQALNTEHLFSHLKQLLKGVPSIASFMIFEVE</sequence>
<dbReference type="InterPro" id="IPR050706">
    <property type="entry name" value="Cyclic-di-GMP_PDE-like"/>
</dbReference>
<proteinExistence type="predicted"/>
<dbReference type="PANTHER" id="PTHR33121:SF79">
    <property type="entry name" value="CYCLIC DI-GMP PHOSPHODIESTERASE PDED-RELATED"/>
    <property type="match status" value="1"/>
</dbReference>